<accession>A0A3E3E3G4</accession>
<dbReference type="EMBL" id="QUSL01000081">
    <property type="protein sequence ID" value="RGD76134.1"/>
    <property type="molecule type" value="Genomic_DNA"/>
</dbReference>
<proteinExistence type="predicted"/>
<organism evidence="1 2">
    <name type="scientific">Thomasclavelia ramosa</name>
    <dbReference type="NCBI Taxonomy" id="1547"/>
    <lineage>
        <taxon>Bacteria</taxon>
        <taxon>Bacillati</taxon>
        <taxon>Bacillota</taxon>
        <taxon>Erysipelotrichia</taxon>
        <taxon>Erysipelotrichales</taxon>
        <taxon>Coprobacillaceae</taxon>
        <taxon>Thomasclavelia</taxon>
    </lineage>
</organism>
<comment type="caution">
    <text evidence="1">The sequence shown here is derived from an EMBL/GenBank/DDBJ whole genome shotgun (WGS) entry which is preliminary data.</text>
</comment>
<dbReference type="RefSeq" id="WP_117582734.1">
    <property type="nucleotide sequence ID" value="NZ_CP068170.1"/>
</dbReference>
<reference evidence="1 2" key="1">
    <citation type="submission" date="2018-08" db="EMBL/GenBank/DDBJ databases">
        <title>A genome reference for cultivated species of the human gut microbiota.</title>
        <authorList>
            <person name="Zou Y."/>
            <person name="Xue W."/>
            <person name="Luo G."/>
        </authorList>
    </citation>
    <scope>NUCLEOTIDE SEQUENCE [LARGE SCALE GENOMIC DNA]</scope>
    <source>
        <strain evidence="1 2">OM06-4</strain>
    </source>
</reference>
<evidence type="ECO:0000313" key="1">
    <source>
        <dbReference type="EMBL" id="RGD76134.1"/>
    </source>
</evidence>
<protein>
    <submittedName>
        <fullName evidence="1">Uncharacterized protein</fullName>
    </submittedName>
</protein>
<dbReference type="Proteomes" id="UP000261032">
    <property type="component" value="Unassembled WGS sequence"/>
</dbReference>
<dbReference type="GeneID" id="64196451"/>
<evidence type="ECO:0000313" key="2">
    <source>
        <dbReference type="Proteomes" id="UP000261032"/>
    </source>
</evidence>
<name>A0A3E3E3G4_9FIRM</name>
<sequence length="139" mass="15747">MKKIESIGREVELKATDFEIGKLSDKFGLMAFNKFEQRTYGKGTPSEYTCFLLTVTSVELKDNIEIRLTYNTENKVMLEKLGMFDAVDFENCLISHRANAVGTFATIIQTIFANKMTVLNKNALQMAVSTNHQQPQPNK</sequence>
<dbReference type="AlphaFoldDB" id="A0A3E3E3G4"/>
<gene>
    <name evidence="1" type="ORF">DXB93_19080</name>
</gene>